<feature type="compositionally biased region" description="Low complexity" evidence="6">
    <location>
        <begin position="1"/>
        <end position="15"/>
    </location>
</feature>
<evidence type="ECO:0000256" key="2">
    <source>
        <dbReference type="ARBA" id="ARBA00022679"/>
    </source>
</evidence>
<comment type="caution">
    <text evidence="5">Lacks conserved residue(s) required for the propagation of feature annotation.</text>
</comment>
<dbReference type="PROSITE" id="PS51163">
    <property type="entry name" value="YRDC"/>
    <property type="match status" value="1"/>
</dbReference>
<feature type="binding site" evidence="5">
    <location>
        <begin position="149"/>
        <end position="153"/>
    </location>
    <ligand>
        <name>S-adenosyl-L-methionine</name>
        <dbReference type="ChEBI" id="CHEBI:59789"/>
    </ligand>
</feature>
<feature type="domain" description="YrdC-like" evidence="7">
    <location>
        <begin position="345"/>
        <end position="533"/>
    </location>
</feature>
<name>A0ABN0B175_9ACTN</name>
<dbReference type="Proteomes" id="UP000004431">
    <property type="component" value="Unassembled WGS sequence"/>
</dbReference>
<dbReference type="InterPro" id="IPR006070">
    <property type="entry name" value="Sua5-like_dom"/>
</dbReference>
<feature type="binding site" evidence="5">
    <location>
        <position position="172"/>
    </location>
    <ligand>
        <name>S-adenosyl-L-methionine</name>
        <dbReference type="ChEBI" id="CHEBI:59789"/>
    </ligand>
</feature>
<evidence type="ECO:0000313" key="8">
    <source>
        <dbReference type="EMBL" id="EFL44459.1"/>
    </source>
</evidence>
<evidence type="ECO:0000313" key="9">
    <source>
        <dbReference type="Proteomes" id="UP000004431"/>
    </source>
</evidence>
<dbReference type="PANTHER" id="PTHR18895:SF74">
    <property type="entry name" value="MTRF1L RELEASE FACTOR GLUTAMINE METHYLTRANSFERASE"/>
    <property type="match status" value="1"/>
</dbReference>
<evidence type="ECO:0000256" key="4">
    <source>
        <dbReference type="ARBA" id="ARBA00048391"/>
    </source>
</evidence>
<dbReference type="Gene3D" id="1.10.8.10">
    <property type="entry name" value="DNA helicase RuvA subunit, C-terminal domain"/>
    <property type="match status" value="1"/>
</dbReference>
<comment type="similarity">
    <text evidence="5">Belongs to the protein N5-glutamine methyltransferase family. PrmC subfamily.</text>
</comment>
<dbReference type="InterPro" id="IPR040758">
    <property type="entry name" value="PrmC_N"/>
</dbReference>
<keyword evidence="2 5" id="KW-0808">Transferase</keyword>
<evidence type="ECO:0000256" key="3">
    <source>
        <dbReference type="ARBA" id="ARBA00022691"/>
    </source>
</evidence>
<dbReference type="PANTHER" id="PTHR18895">
    <property type="entry name" value="HEMK METHYLTRANSFERASE"/>
    <property type="match status" value="1"/>
</dbReference>
<comment type="function">
    <text evidence="5">Methylates the class 1 translation termination release factors RF1/PrfA and RF2/PrfB on the glutamine residue of the universally conserved GGQ motif.</text>
</comment>
<organism evidence="8 9">
    <name type="scientific">Fannyhessea vaginae PB189-T1-4</name>
    <dbReference type="NCBI Taxonomy" id="866774"/>
    <lineage>
        <taxon>Bacteria</taxon>
        <taxon>Bacillati</taxon>
        <taxon>Actinomycetota</taxon>
        <taxon>Coriobacteriia</taxon>
        <taxon>Coriobacteriales</taxon>
        <taxon>Atopobiaceae</taxon>
        <taxon>Fannyhessea</taxon>
    </lineage>
</organism>
<sequence length="546" mass="58770">MSTNPTTAQPAAAPAAPAPASPSSTWTIRRMMTWTQGFLAAHHDEHPRLSSQWLICAATKLTRVELFLNFDRVLTNDELACMHKLVAARAEGKPLQYITGEMAFRHIVLRCEEQVLIPRPETEMLVEYALNKLTILHTAPHTPVILEIGTGSGCIALSIASELEHSHVTATDSSPFACSLAQRNAHALGLDSAVDIIETSYADGVSPQLKGNVDALISNPPYIPSAIVDTLTSEVRDFEPHAALDGGTDGLRVFRGLLELVPTYVRPGGFFCVELFEDNVQTAAQLCRQSNLFSTVEVTKDLAGRSRFIIATTKGDITAMTKEECERAQARQAKRIAVNQNTPDPAVVKRACDCLANQGVIIVPTDSVYGIGCAATKDNPGLRRTFDIKHRDYAQTLPWLVADASALDTYGIDVPTWAYALAHEFWPGALTLVVKANDKVGVEYQHAATHTIALRLPNSEVVRALARGCGCPLAITSANTHGSSAAVSGDTIEPRLLDEVDLALDAGSAPIGTASTIVDCTHEEPKLLRVGAISPEDIYRVVSSAL</sequence>
<dbReference type="NCBIfam" id="TIGR03534">
    <property type="entry name" value="RF_mod_PrmC"/>
    <property type="match status" value="1"/>
</dbReference>
<dbReference type="PROSITE" id="PS00092">
    <property type="entry name" value="N6_MTASE"/>
    <property type="match status" value="1"/>
</dbReference>
<dbReference type="Gene3D" id="3.40.50.150">
    <property type="entry name" value="Vaccinia Virus protein VP39"/>
    <property type="match status" value="1"/>
</dbReference>
<dbReference type="CDD" id="cd02440">
    <property type="entry name" value="AdoMet_MTases"/>
    <property type="match status" value="1"/>
</dbReference>
<keyword evidence="1 5" id="KW-0489">Methyltransferase</keyword>
<dbReference type="Pfam" id="PF05175">
    <property type="entry name" value="MTS"/>
    <property type="match status" value="1"/>
</dbReference>
<evidence type="ECO:0000259" key="7">
    <source>
        <dbReference type="PROSITE" id="PS51163"/>
    </source>
</evidence>
<dbReference type="EMBL" id="AEDQ01000016">
    <property type="protein sequence ID" value="EFL44459.1"/>
    <property type="molecule type" value="Genomic_DNA"/>
</dbReference>
<feature type="binding site" evidence="5">
    <location>
        <position position="219"/>
    </location>
    <ligand>
        <name>S-adenosyl-L-methionine</name>
        <dbReference type="ChEBI" id="CHEBI:59789"/>
    </ligand>
</feature>
<dbReference type="SUPFAM" id="SSF55821">
    <property type="entry name" value="YrdC/RibB"/>
    <property type="match status" value="1"/>
</dbReference>
<dbReference type="GO" id="GO:0008168">
    <property type="term" value="F:methyltransferase activity"/>
    <property type="evidence" value="ECO:0007669"/>
    <property type="project" value="UniProtKB-KW"/>
</dbReference>
<keyword evidence="9" id="KW-1185">Reference proteome</keyword>
<evidence type="ECO:0000256" key="6">
    <source>
        <dbReference type="SAM" id="MobiDB-lite"/>
    </source>
</evidence>
<dbReference type="Gene3D" id="3.90.870.10">
    <property type="entry name" value="DHBP synthase"/>
    <property type="match status" value="1"/>
</dbReference>
<accession>A0ABN0B175</accession>
<comment type="caution">
    <text evidence="8">The sequence shown here is derived from an EMBL/GenBank/DDBJ whole genome shotgun (WGS) entry which is preliminary data.</text>
</comment>
<dbReference type="Pfam" id="PF01300">
    <property type="entry name" value="Sua5_yciO_yrdC"/>
    <property type="match status" value="1"/>
</dbReference>
<dbReference type="HAMAP" id="MF_02126">
    <property type="entry name" value="RF_methyltr_PrmC"/>
    <property type="match status" value="1"/>
</dbReference>
<reference evidence="8 9" key="1">
    <citation type="submission" date="2010-08" db="EMBL/GenBank/DDBJ databases">
        <authorList>
            <person name="Durkin A.S."/>
            <person name="Madupu R."/>
            <person name="Torralba M."/>
            <person name="Gillis M."/>
            <person name="Methe B."/>
            <person name="Sutton G."/>
            <person name="Nelson K.E."/>
        </authorList>
    </citation>
    <scope>NUCLEOTIDE SEQUENCE [LARGE SCALE GENOMIC DNA]</scope>
    <source>
        <strain evidence="8 9">PB189-T1-4</strain>
    </source>
</reference>
<dbReference type="NCBIfam" id="TIGR00057">
    <property type="entry name" value="L-threonylcarbamoyladenylate synthase"/>
    <property type="match status" value="1"/>
</dbReference>
<dbReference type="InterPro" id="IPR017945">
    <property type="entry name" value="DHBP_synth_RibB-like_a/b_dom"/>
</dbReference>
<feature type="binding site" evidence="5">
    <location>
        <begin position="219"/>
        <end position="222"/>
    </location>
    <ligand>
        <name>substrate</name>
    </ligand>
</feature>
<dbReference type="InterPro" id="IPR050320">
    <property type="entry name" value="N5-glutamine_MTase"/>
</dbReference>
<dbReference type="NCBIfam" id="TIGR00536">
    <property type="entry name" value="hemK_fam"/>
    <property type="match status" value="1"/>
</dbReference>
<dbReference type="InterPro" id="IPR002052">
    <property type="entry name" value="DNA_methylase_N6_adenine_CS"/>
</dbReference>
<evidence type="ECO:0000256" key="1">
    <source>
        <dbReference type="ARBA" id="ARBA00022603"/>
    </source>
</evidence>
<dbReference type="SUPFAM" id="SSF53335">
    <property type="entry name" value="S-adenosyl-L-methionine-dependent methyltransferases"/>
    <property type="match status" value="1"/>
</dbReference>
<comment type="catalytic activity">
    <reaction evidence="4 5">
        <text>L-glutaminyl-[peptide chain release factor] + S-adenosyl-L-methionine = N(5)-methyl-L-glutaminyl-[peptide chain release factor] + S-adenosyl-L-homocysteine + H(+)</text>
        <dbReference type="Rhea" id="RHEA:42896"/>
        <dbReference type="Rhea" id="RHEA-COMP:10271"/>
        <dbReference type="Rhea" id="RHEA-COMP:10272"/>
        <dbReference type="ChEBI" id="CHEBI:15378"/>
        <dbReference type="ChEBI" id="CHEBI:30011"/>
        <dbReference type="ChEBI" id="CHEBI:57856"/>
        <dbReference type="ChEBI" id="CHEBI:59789"/>
        <dbReference type="ChEBI" id="CHEBI:61891"/>
        <dbReference type="EC" id="2.1.1.297"/>
    </reaction>
</comment>
<dbReference type="InterPro" id="IPR004556">
    <property type="entry name" value="HemK-like"/>
</dbReference>
<evidence type="ECO:0000256" key="5">
    <source>
        <dbReference type="HAMAP-Rule" id="MF_02126"/>
    </source>
</evidence>
<dbReference type="GO" id="GO:0032259">
    <property type="term" value="P:methylation"/>
    <property type="evidence" value="ECO:0007669"/>
    <property type="project" value="UniProtKB-KW"/>
</dbReference>
<dbReference type="InterPro" id="IPR029063">
    <property type="entry name" value="SAM-dependent_MTases_sf"/>
</dbReference>
<gene>
    <name evidence="5 8" type="primary">prmC</name>
    <name evidence="8" type="ORF">HMPREF9248_0401</name>
</gene>
<dbReference type="InterPro" id="IPR019874">
    <property type="entry name" value="RF_methyltr_PrmC"/>
</dbReference>
<protein>
    <recommendedName>
        <fullName evidence="5">Release factor glutamine methyltransferase</fullName>
        <shortName evidence="5">RF MTase</shortName>
        <ecNumber evidence="5">2.1.1.297</ecNumber>
    </recommendedName>
    <alternativeName>
        <fullName evidence="5">N5-glutamine methyltransferase PrmC</fullName>
    </alternativeName>
    <alternativeName>
        <fullName evidence="5">Protein-(glutamine-N5) MTase PrmC</fullName>
    </alternativeName>
    <alternativeName>
        <fullName evidence="5">Protein-glutamine N-methyltransferase PrmC</fullName>
    </alternativeName>
</protein>
<dbReference type="InterPro" id="IPR007848">
    <property type="entry name" value="Small_mtfrase_dom"/>
</dbReference>
<dbReference type="EC" id="2.1.1.297" evidence="5"/>
<keyword evidence="3 5" id="KW-0949">S-adenosyl-L-methionine</keyword>
<proteinExistence type="inferred from homology"/>
<dbReference type="Pfam" id="PF17827">
    <property type="entry name" value="PrmC_N"/>
    <property type="match status" value="1"/>
</dbReference>
<dbReference type="RefSeq" id="WP_006303865.1">
    <property type="nucleotide sequence ID" value="NZ_AEDQ01000016.1"/>
</dbReference>
<feature type="region of interest" description="Disordered" evidence="6">
    <location>
        <begin position="1"/>
        <end position="24"/>
    </location>
</feature>